<gene>
    <name evidence="2" type="ORF">TWF730_000109</name>
</gene>
<accession>A0AAV9VRP8</accession>
<dbReference type="Proteomes" id="UP001373714">
    <property type="component" value="Unassembled WGS sequence"/>
</dbReference>
<evidence type="ECO:0000313" key="3">
    <source>
        <dbReference type="Proteomes" id="UP001373714"/>
    </source>
</evidence>
<dbReference type="InterPro" id="IPR021833">
    <property type="entry name" value="DUF3425"/>
</dbReference>
<proteinExistence type="predicted"/>
<dbReference type="Pfam" id="PF11905">
    <property type="entry name" value="DUF3425"/>
    <property type="match status" value="1"/>
</dbReference>
<feature type="region of interest" description="Disordered" evidence="1">
    <location>
        <begin position="146"/>
        <end position="193"/>
    </location>
</feature>
<feature type="compositionally biased region" description="Polar residues" evidence="1">
    <location>
        <begin position="162"/>
        <end position="171"/>
    </location>
</feature>
<evidence type="ECO:0000313" key="2">
    <source>
        <dbReference type="EMBL" id="KAK6362654.1"/>
    </source>
</evidence>
<evidence type="ECO:0008006" key="4">
    <source>
        <dbReference type="Google" id="ProtNLM"/>
    </source>
</evidence>
<feature type="compositionally biased region" description="Basic and acidic residues" evidence="1">
    <location>
        <begin position="26"/>
        <end position="38"/>
    </location>
</feature>
<name>A0AAV9VRP8_9PEZI</name>
<dbReference type="AlphaFoldDB" id="A0AAV9VRP8"/>
<organism evidence="2 3">
    <name type="scientific">Orbilia blumenaviensis</name>
    <dbReference type="NCBI Taxonomy" id="1796055"/>
    <lineage>
        <taxon>Eukaryota</taxon>
        <taxon>Fungi</taxon>
        <taxon>Dikarya</taxon>
        <taxon>Ascomycota</taxon>
        <taxon>Pezizomycotina</taxon>
        <taxon>Orbiliomycetes</taxon>
        <taxon>Orbiliales</taxon>
        <taxon>Orbiliaceae</taxon>
        <taxon>Orbilia</taxon>
    </lineage>
</organism>
<protein>
    <recommendedName>
        <fullName evidence="4">BZIP domain-containing protein</fullName>
    </recommendedName>
</protein>
<evidence type="ECO:0000256" key="1">
    <source>
        <dbReference type="SAM" id="MobiDB-lite"/>
    </source>
</evidence>
<sequence>MSNPAGEIMATTAASQPRKRRKLTEKRRAQNREAQRLFRERKRKKVFEALQQSTDPEYWNNQANSSTDDPSGPGNISVGLSASSSSTGPGARFEIPTRISKEDAINEAAKHLYNLDVDYAREKQAGRSSSAPRLISLHWLLNDPHDPTPASDTIPNPYDGTAASNQYTSDDAGSRPMLQGPLDFDNGESSSQPVDPPTITIEEASLGTPLDSGDDVTEIQRSSSVTQPEPFFTPASVGQAIEGYTLRDIIEAGLEALASKEHQLDTRLSRSQKTWNREWEATIDDISQKALEEMLVYTPSPCKTHINLHEITTFKAVVVNAKAIGFWSPIPDDFKDPYKSPFVQAYFMNNQSVEKVQQKFADIAEPLQPSALQCMTPHKAYIDVFPFPDFRERVIKAASGGLINELEFCADLGKSALMCWGNGHGKYGGEPWNPRSWEAQPWFIEKWDALIDDELKECSKFWRNLRDEGREAVDGEGSSFTPTIQLS</sequence>
<feature type="compositionally biased region" description="Polar residues" evidence="1">
    <location>
        <begin position="50"/>
        <end position="69"/>
    </location>
</feature>
<keyword evidence="3" id="KW-1185">Reference proteome</keyword>
<dbReference type="PANTHER" id="PTHR38116">
    <property type="entry name" value="CHROMOSOME 7, WHOLE GENOME SHOTGUN SEQUENCE"/>
    <property type="match status" value="1"/>
</dbReference>
<dbReference type="EMBL" id="JAVHNS010000001">
    <property type="protein sequence ID" value="KAK6362654.1"/>
    <property type="molecule type" value="Genomic_DNA"/>
</dbReference>
<feature type="compositionally biased region" description="Low complexity" evidence="1">
    <location>
        <begin position="74"/>
        <end position="90"/>
    </location>
</feature>
<feature type="region of interest" description="Disordered" evidence="1">
    <location>
        <begin position="1"/>
        <end position="93"/>
    </location>
</feature>
<dbReference type="PANTHER" id="PTHR38116:SF1">
    <property type="entry name" value="BZIP DOMAIN-CONTAINING PROTEIN"/>
    <property type="match status" value="1"/>
</dbReference>
<reference evidence="2 3" key="1">
    <citation type="submission" date="2019-10" db="EMBL/GenBank/DDBJ databases">
        <authorList>
            <person name="Palmer J.M."/>
        </authorList>
    </citation>
    <scope>NUCLEOTIDE SEQUENCE [LARGE SCALE GENOMIC DNA]</scope>
    <source>
        <strain evidence="2 3">TWF730</strain>
    </source>
</reference>
<dbReference type="Gene3D" id="1.20.5.170">
    <property type="match status" value="1"/>
</dbReference>
<dbReference type="CDD" id="cd14688">
    <property type="entry name" value="bZIP_YAP"/>
    <property type="match status" value="1"/>
</dbReference>
<comment type="caution">
    <text evidence="2">The sequence shown here is derived from an EMBL/GenBank/DDBJ whole genome shotgun (WGS) entry which is preliminary data.</text>
</comment>